<dbReference type="InterPro" id="IPR018044">
    <property type="entry name" value="Peptidase_S11"/>
</dbReference>
<evidence type="ECO:0000256" key="9">
    <source>
        <dbReference type="RuleBase" id="RU004016"/>
    </source>
</evidence>
<dbReference type="Pfam" id="PF00768">
    <property type="entry name" value="Peptidase_S11"/>
    <property type="match status" value="1"/>
</dbReference>
<protein>
    <submittedName>
        <fullName evidence="11">Peptidase M15</fullName>
    </submittedName>
</protein>
<evidence type="ECO:0000313" key="11">
    <source>
        <dbReference type="EMBL" id="GIN63896.1"/>
    </source>
</evidence>
<evidence type="ECO:0000256" key="4">
    <source>
        <dbReference type="ARBA" id="ARBA00022960"/>
    </source>
</evidence>
<evidence type="ECO:0000256" key="3">
    <source>
        <dbReference type="ARBA" id="ARBA00022801"/>
    </source>
</evidence>
<dbReference type="InterPro" id="IPR001967">
    <property type="entry name" value="Peptidase_S11_N"/>
</dbReference>
<comment type="caution">
    <text evidence="11">The sequence shown here is derived from an EMBL/GenBank/DDBJ whole genome shotgun (WGS) entry which is preliminary data.</text>
</comment>
<dbReference type="GO" id="GO:0006508">
    <property type="term" value="P:proteolysis"/>
    <property type="evidence" value="ECO:0007669"/>
    <property type="project" value="InterPro"/>
</dbReference>
<feature type="active site" description="Acyl-ester intermediate" evidence="7">
    <location>
        <position position="84"/>
    </location>
</feature>
<evidence type="ECO:0000259" key="10">
    <source>
        <dbReference type="Pfam" id="PF00768"/>
    </source>
</evidence>
<dbReference type="GO" id="GO:0009252">
    <property type="term" value="P:peptidoglycan biosynthetic process"/>
    <property type="evidence" value="ECO:0007669"/>
    <property type="project" value="UniProtKB-KW"/>
</dbReference>
<comment type="similarity">
    <text evidence="1 9">Belongs to the peptidase S11 family.</text>
</comment>
<feature type="active site" evidence="7">
    <location>
        <position position="144"/>
    </location>
</feature>
<evidence type="ECO:0000256" key="5">
    <source>
        <dbReference type="ARBA" id="ARBA00022984"/>
    </source>
</evidence>
<dbReference type="PANTHER" id="PTHR21581">
    <property type="entry name" value="D-ALANYL-D-ALANINE CARBOXYPEPTIDASE"/>
    <property type="match status" value="1"/>
</dbReference>
<evidence type="ECO:0000256" key="2">
    <source>
        <dbReference type="ARBA" id="ARBA00022729"/>
    </source>
</evidence>
<dbReference type="GO" id="GO:0071555">
    <property type="term" value="P:cell wall organization"/>
    <property type="evidence" value="ECO:0007669"/>
    <property type="project" value="UniProtKB-KW"/>
</dbReference>
<dbReference type="EMBL" id="BORC01000009">
    <property type="protein sequence ID" value="GIN63896.1"/>
    <property type="molecule type" value="Genomic_DNA"/>
</dbReference>
<keyword evidence="6" id="KW-0961">Cell wall biogenesis/degradation</keyword>
<evidence type="ECO:0000313" key="12">
    <source>
        <dbReference type="Proteomes" id="UP000682111"/>
    </source>
</evidence>
<proteinExistence type="inferred from homology"/>
<gene>
    <name evidence="11" type="ORF">J27TS8_38890</name>
</gene>
<evidence type="ECO:0000256" key="1">
    <source>
        <dbReference type="ARBA" id="ARBA00007164"/>
    </source>
</evidence>
<feature type="binding site" evidence="8">
    <location>
        <position position="257"/>
    </location>
    <ligand>
        <name>substrate</name>
    </ligand>
</feature>
<dbReference type="GO" id="GO:0009002">
    <property type="term" value="F:serine-type D-Ala-D-Ala carboxypeptidase activity"/>
    <property type="evidence" value="ECO:0007669"/>
    <property type="project" value="InterPro"/>
</dbReference>
<reference evidence="11" key="1">
    <citation type="submission" date="2021-03" db="EMBL/GenBank/DDBJ databases">
        <title>Antimicrobial resistance genes in bacteria isolated from Japanese honey, and their potential for conferring macrolide and lincosamide resistance in the American foulbrood pathogen Paenibacillus larvae.</title>
        <authorList>
            <person name="Okamoto M."/>
            <person name="Kumagai M."/>
            <person name="Kanamori H."/>
            <person name="Takamatsu D."/>
        </authorList>
    </citation>
    <scope>NUCLEOTIDE SEQUENCE</scope>
    <source>
        <strain evidence="11">J27TS8</strain>
    </source>
</reference>
<keyword evidence="12" id="KW-1185">Reference proteome</keyword>
<evidence type="ECO:0000256" key="8">
    <source>
        <dbReference type="PIRSR" id="PIRSR618044-2"/>
    </source>
</evidence>
<accession>A0A919WKR4</accession>
<dbReference type="RefSeq" id="WP_212934295.1">
    <property type="nucleotide sequence ID" value="NZ_BORC01000009.1"/>
</dbReference>
<keyword evidence="4" id="KW-0133">Cell shape</keyword>
<dbReference type="PRINTS" id="PR00725">
    <property type="entry name" value="DADACBPTASE1"/>
</dbReference>
<feature type="domain" description="Peptidase S11 D-alanyl-D-alanine carboxypeptidase A N-terminal" evidence="10">
    <location>
        <begin position="56"/>
        <end position="287"/>
    </location>
</feature>
<evidence type="ECO:0000256" key="7">
    <source>
        <dbReference type="PIRSR" id="PIRSR618044-1"/>
    </source>
</evidence>
<keyword evidence="2" id="KW-0732">Signal</keyword>
<dbReference type="Gene3D" id="3.40.710.10">
    <property type="entry name" value="DD-peptidase/beta-lactamase superfamily"/>
    <property type="match status" value="1"/>
</dbReference>
<dbReference type="InterPro" id="IPR012338">
    <property type="entry name" value="Beta-lactam/transpept-like"/>
</dbReference>
<keyword evidence="5" id="KW-0573">Peptidoglycan synthesis</keyword>
<dbReference type="GO" id="GO:0008360">
    <property type="term" value="P:regulation of cell shape"/>
    <property type="evidence" value="ECO:0007669"/>
    <property type="project" value="UniProtKB-KW"/>
</dbReference>
<name>A0A919WKR4_9BACI</name>
<keyword evidence="3" id="KW-0378">Hydrolase</keyword>
<dbReference type="SUPFAM" id="SSF56601">
    <property type="entry name" value="beta-lactamase/transpeptidase-like"/>
    <property type="match status" value="1"/>
</dbReference>
<dbReference type="PANTHER" id="PTHR21581:SF6">
    <property type="entry name" value="TRAFFICKING PROTEIN PARTICLE COMPLEX SUBUNIT 12"/>
    <property type="match status" value="1"/>
</dbReference>
<evidence type="ECO:0000256" key="6">
    <source>
        <dbReference type="ARBA" id="ARBA00023316"/>
    </source>
</evidence>
<dbReference type="Proteomes" id="UP000682111">
    <property type="component" value="Unassembled WGS sequence"/>
</dbReference>
<feature type="active site" description="Proton acceptor" evidence="7">
    <location>
        <position position="87"/>
    </location>
</feature>
<sequence>MKKLITFMLVIAVVVLFFLFKLEDSESTEIKESNDYVNPNIDIIDKEIQRDTTDYTSPYIYLIDRKTGSVVHEKNAKEKAYPASLTKIMTAIVALEHINDLSETAPIDIDTYKKMVARNSSMAGFFGREKVTYRDLLYGTILSSGGEAANSLAVHIAGNVDSFVQMMNDKADEIGLNDTRFTNPEGLHNENQYTTAFDMAKLLDYALDNGHFKAIFTKETFQTTSTAEHPDGILLESSVLKFLNKEEQNGFEIIGGKSGTTSEAGQCWATLGLVNGHEYICIVMGAPLKDIRNPDRAQIADTLKLYTKAKSNI</sequence>
<dbReference type="AlphaFoldDB" id="A0A919WKR4"/>
<organism evidence="11 12">
    <name type="scientific">Robertmurraya siralis</name>
    <dbReference type="NCBI Taxonomy" id="77777"/>
    <lineage>
        <taxon>Bacteria</taxon>
        <taxon>Bacillati</taxon>
        <taxon>Bacillota</taxon>
        <taxon>Bacilli</taxon>
        <taxon>Bacillales</taxon>
        <taxon>Bacillaceae</taxon>
        <taxon>Robertmurraya</taxon>
    </lineage>
</organism>